<evidence type="ECO:0000256" key="3">
    <source>
        <dbReference type="ARBA" id="ARBA00022840"/>
    </source>
</evidence>
<dbReference type="SUPFAM" id="SSF52540">
    <property type="entry name" value="P-loop containing nucleoside triphosphate hydrolases"/>
    <property type="match status" value="1"/>
</dbReference>
<dbReference type="SMART" id="SM00382">
    <property type="entry name" value="AAA"/>
    <property type="match status" value="1"/>
</dbReference>
<dbReference type="PANTHER" id="PTHR43158:SF2">
    <property type="entry name" value="SKFA PEPTIDE EXPORT ATP-BINDING PROTEIN SKFE"/>
    <property type="match status" value="1"/>
</dbReference>
<dbReference type="Proteomes" id="UP000275951">
    <property type="component" value="Chromosome"/>
</dbReference>
<evidence type="ECO:0000313" key="6">
    <source>
        <dbReference type="EMBL" id="MEW6954602.1"/>
    </source>
</evidence>
<dbReference type="InterPro" id="IPR003593">
    <property type="entry name" value="AAA+_ATPase"/>
</dbReference>
<dbReference type="GO" id="GO:0005524">
    <property type="term" value="F:ATP binding"/>
    <property type="evidence" value="ECO:0007669"/>
    <property type="project" value="UniProtKB-KW"/>
</dbReference>
<dbReference type="InterPro" id="IPR027417">
    <property type="entry name" value="P-loop_NTPase"/>
</dbReference>
<dbReference type="STRING" id="1661.CQ11_00160"/>
<evidence type="ECO:0000259" key="4">
    <source>
        <dbReference type="PROSITE" id="PS50893"/>
    </source>
</evidence>
<dbReference type="PROSITE" id="PS00211">
    <property type="entry name" value="ABC_TRANSPORTER_1"/>
    <property type="match status" value="1"/>
</dbReference>
<dbReference type="PANTHER" id="PTHR43158">
    <property type="entry name" value="SKFA PEPTIDE EXPORT ATP-BINDING PROTEIN SKFE"/>
    <property type="match status" value="1"/>
</dbReference>
<dbReference type="GO" id="GO:0022857">
    <property type="term" value="F:transmembrane transporter activity"/>
    <property type="evidence" value="ECO:0007669"/>
    <property type="project" value="UniProtKB-ARBA"/>
</dbReference>
<protein>
    <submittedName>
        <fullName evidence="5">ABC transporter ATP-binding protein</fullName>
    </submittedName>
</protein>
<feature type="domain" description="ABC transporter" evidence="4">
    <location>
        <begin position="5"/>
        <end position="245"/>
    </location>
</feature>
<dbReference type="InterPro" id="IPR003439">
    <property type="entry name" value="ABC_transporter-like_ATP-bd"/>
</dbReference>
<keyword evidence="3 5" id="KW-0067">ATP-binding</keyword>
<sequence>MGDVVQVSNVVVRRGGKHIIDGINWSVNEGERWVILGPNGAGKTTLVRLVSGRMHPTAGKVSIIGEELGHTDVAELYPLVGLASSALDQRINESETVLDVVRSAAYGVVGSWRETYEDIDDARALELLEALGVGELAKRTWATLSSGERKRVGIARALMPDPEVLVLDEPASGLDLGGREHLLDALSQLASGANAPVIILVTHHVEDIPRGFTHAMLLKDGKVAAAGELNEVMTSQRLSEVFDVDVEVKVEAGRYTARSR</sequence>
<gene>
    <name evidence="5" type="ORF">EBQ10_01695</name>
    <name evidence="6" type="ORF">V3M73_06135</name>
</gene>
<dbReference type="Gene3D" id="3.40.50.300">
    <property type="entry name" value="P-loop containing nucleotide triphosphate hydrolases"/>
    <property type="match status" value="1"/>
</dbReference>
<dbReference type="GO" id="GO:0016020">
    <property type="term" value="C:membrane"/>
    <property type="evidence" value="ECO:0007669"/>
    <property type="project" value="InterPro"/>
</dbReference>
<keyword evidence="1" id="KW-0813">Transport</keyword>
<dbReference type="Pfam" id="PF00005">
    <property type="entry name" value="ABC_tran"/>
    <property type="match status" value="1"/>
</dbReference>
<dbReference type="RefSeq" id="WP_025295619.1">
    <property type="nucleotide sequence ID" value="NZ_CP007519.1"/>
</dbReference>
<evidence type="ECO:0000256" key="1">
    <source>
        <dbReference type="ARBA" id="ARBA00022448"/>
    </source>
</evidence>
<evidence type="ECO:0000256" key="2">
    <source>
        <dbReference type="ARBA" id="ARBA00022741"/>
    </source>
</evidence>
<dbReference type="PROSITE" id="PS50893">
    <property type="entry name" value="ABC_TRANSPORTER_2"/>
    <property type="match status" value="1"/>
</dbReference>
<proteinExistence type="predicted"/>
<name>X4RAA6_9ACTO</name>
<dbReference type="KEGG" id="tpy:CQ11_00160"/>
<reference evidence="5 7" key="1">
    <citation type="submission" date="2018-11" db="EMBL/GenBank/DDBJ databases">
        <title>Multidrug-resistant genes are associated with an 42-kb island TGI1 carrying a complex class 1 integron in a Trueperella pyogenes.</title>
        <authorList>
            <person name="Dong W."/>
        </authorList>
    </citation>
    <scope>NUCLEOTIDE SEQUENCE [LARGE SCALE GENOMIC DNA]</scope>
    <source>
        <strain evidence="5 7">TP4</strain>
    </source>
</reference>
<dbReference type="EMBL" id="CP033905">
    <property type="protein sequence ID" value="AZR06131.1"/>
    <property type="molecule type" value="Genomic_DNA"/>
</dbReference>
<dbReference type="AlphaFoldDB" id="X4RAA6"/>
<evidence type="ECO:0000313" key="7">
    <source>
        <dbReference type="Proteomes" id="UP000275951"/>
    </source>
</evidence>
<evidence type="ECO:0000313" key="5">
    <source>
        <dbReference type="EMBL" id="AZR06131.1"/>
    </source>
</evidence>
<dbReference type="Proteomes" id="UP001555100">
    <property type="component" value="Unassembled WGS sequence"/>
</dbReference>
<accession>X4RAA6</accession>
<dbReference type="InterPro" id="IPR017871">
    <property type="entry name" value="ABC_transporter-like_CS"/>
</dbReference>
<keyword evidence="8" id="KW-1185">Reference proteome</keyword>
<dbReference type="EMBL" id="JBAGNM010000005">
    <property type="protein sequence ID" value="MEW6954602.1"/>
    <property type="molecule type" value="Genomic_DNA"/>
</dbReference>
<organism evidence="5 7">
    <name type="scientific">Trueperella pyogenes</name>
    <dbReference type="NCBI Taxonomy" id="1661"/>
    <lineage>
        <taxon>Bacteria</taxon>
        <taxon>Bacillati</taxon>
        <taxon>Actinomycetota</taxon>
        <taxon>Actinomycetes</taxon>
        <taxon>Actinomycetales</taxon>
        <taxon>Actinomycetaceae</taxon>
        <taxon>Trueperella</taxon>
    </lineage>
</organism>
<dbReference type="GeneID" id="97531985"/>
<evidence type="ECO:0000313" key="8">
    <source>
        <dbReference type="Proteomes" id="UP001555100"/>
    </source>
</evidence>
<keyword evidence="2" id="KW-0547">Nucleotide-binding</keyword>
<dbReference type="InterPro" id="IPR015856">
    <property type="entry name" value="ABC_transpr_CbiO/EcfA_su"/>
</dbReference>
<dbReference type="CDD" id="cd03225">
    <property type="entry name" value="ABC_cobalt_CbiO_domain1"/>
    <property type="match status" value="1"/>
</dbReference>
<dbReference type="GO" id="GO:0016887">
    <property type="term" value="F:ATP hydrolysis activity"/>
    <property type="evidence" value="ECO:0007669"/>
    <property type="project" value="InterPro"/>
</dbReference>
<dbReference type="OrthoDB" id="9789994at2"/>
<reference evidence="6 8" key="2">
    <citation type="submission" date="2024-01" db="EMBL/GenBank/DDBJ databases">
        <title>Genomic analysis and antimicrobial resistance profiles of Trueperella pyogenes isolated from domestic and wild animals.</title>
        <authorList>
            <person name="Magossi G."/>
            <person name="Gzyl K.E."/>
            <person name="Holman D.B."/>
            <person name="Amat S."/>
        </authorList>
    </citation>
    <scope>NUCLEOTIDE SEQUENCE [LARGE SCALE GENOMIC DNA]</scope>
    <source>
        <strain evidence="6 8">1494</strain>
    </source>
</reference>